<name>A0ACB9GEV1_CICIN</name>
<evidence type="ECO:0000313" key="2">
    <source>
        <dbReference type="Proteomes" id="UP001055811"/>
    </source>
</evidence>
<dbReference type="EMBL" id="CM042010">
    <property type="protein sequence ID" value="KAI3781272.1"/>
    <property type="molecule type" value="Genomic_DNA"/>
</dbReference>
<organism evidence="1 2">
    <name type="scientific">Cichorium intybus</name>
    <name type="common">Chicory</name>
    <dbReference type="NCBI Taxonomy" id="13427"/>
    <lineage>
        <taxon>Eukaryota</taxon>
        <taxon>Viridiplantae</taxon>
        <taxon>Streptophyta</taxon>
        <taxon>Embryophyta</taxon>
        <taxon>Tracheophyta</taxon>
        <taxon>Spermatophyta</taxon>
        <taxon>Magnoliopsida</taxon>
        <taxon>eudicotyledons</taxon>
        <taxon>Gunneridae</taxon>
        <taxon>Pentapetalae</taxon>
        <taxon>asterids</taxon>
        <taxon>campanulids</taxon>
        <taxon>Asterales</taxon>
        <taxon>Asteraceae</taxon>
        <taxon>Cichorioideae</taxon>
        <taxon>Cichorieae</taxon>
        <taxon>Cichoriinae</taxon>
        <taxon>Cichorium</taxon>
    </lineage>
</organism>
<comment type="caution">
    <text evidence="1">The sequence shown here is derived from an EMBL/GenBank/DDBJ whole genome shotgun (WGS) entry which is preliminary data.</text>
</comment>
<dbReference type="Proteomes" id="UP001055811">
    <property type="component" value="Linkage Group LG02"/>
</dbReference>
<evidence type="ECO:0000313" key="1">
    <source>
        <dbReference type="EMBL" id="KAI3781272.1"/>
    </source>
</evidence>
<sequence length="121" mass="13506">MVSARLKMGNTPRSSIPEPSSPPPLPPSTSISISISGHHLQILRRRLPTDGKIGNGLLGFNQRSLTSTPRLCRQPSTIICSSLSPETLNQLVRRRLRSLFGFSEEEETWRSSRRRSKTESP</sequence>
<gene>
    <name evidence="1" type="ORF">L2E82_11281</name>
</gene>
<accession>A0ACB9GEV1</accession>
<protein>
    <submittedName>
        <fullName evidence="1">Uncharacterized protein</fullName>
    </submittedName>
</protein>
<reference evidence="2" key="1">
    <citation type="journal article" date="2022" name="Mol. Ecol. Resour.">
        <title>The genomes of chicory, endive, great burdock and yacon provide insights into Asteraceae palaeo-polyploidization history and plant inulin production.</title>
        <authorList>
            <person name="Fan W."/>
            <person name="Wang S."/>
            <person name="Wang H."/>
            <person name="Wang A."/>
            <person name="Jiang F."/>
            <person name="Liu H."/>
            <person name="Zhao H."/>
            <person name="Xu D."/>
            <person name="Zhang Y."/>
        </authorList>
    </citation>
    <scope>NUCLEOTIDE SEQUENCE [LARGE SCALE GENOMIC DNA]</scope>
    <source>
        <strain evidence="2">cv. Punajuju</strain>
    </source>
</reference>
<reference evidence="1 2" key="2">
    <citation type="journal article" date="2022" name="Mol. Ecol. Resour.">
        <title>The genomes of chicory, endive, great burdock and yacon provide insights into Asteraceae paleo-polyploidization history and plant inulin production.</title>
        <authorList>
            <person name="Fan W."/>
            <person name="Wang S."/>
            <person name="Wang H."/>
            <person name="Wang A."/>
            <person name="Jiang F."/>
            <person name="Liu H."/>
            <person name="Zhao H."/>
            <person name="Xu D."/>
            <person name="Zhang Y."/>
        </authorList>
    </citation>
    <scope>NUCLEOTIDE SEQUENCE [LARGE SCALE GENOMIC DNA]</scope>
    <source>
        <strain evidence="2">cv. Punajuju</strain>
        <tissue evidence="1">Leaves</tissue>
    </source>
</reference>
<proteinExistence type="predicted"/>
<keyword evidence="2" id="KW-1185">Reference proteome</keyword>